<feature type="domain" description="Nuclease-associated modular DNA-binding 1" evidence="1">
    <location>
        <begin position="12"/>
        <end position="46"/>
    </location>
</feature>
<dbReference type="InterPro" id="IPR003647">
    <property type="entry name" value="Intron_nuc_1_rpt"/>
</dbReference>
<organism evidence="2">
    <name type="scientific">viral metagenome</name>
    <dbReference type="NCBI Taxonomy" id="1070528"/>
    <lineage>
        <taxon>unclassified sequences</taxon>
        <taxon>metagenomes</taxon>
        <taxon>organismal metagenomes</taxon>
    </lineage>
</organism>
<evidence type="ECO:0000259" key="1">
    <source>
        <dbReference type="Pfam" id="PF07453"/>
    </source>
</evidence>
<proteinExistence type="predicted"/>
<dbReference type="SMART" id="SM00497">
    <property type="entry name" value="IENR1"/>
    <property type="match status" value="1"/>
</dbReference>
<accession>A0A6C0F1I6</accession>
<dbReference type="Pfam" id="PF07453">
    <property type="entry name" value="NUMOD1"/>
    <property type="match status" value="1"/>
</dbReference>
<dbReference type="AlphaFoldDB" id="A0A6C0F1I6"/>
<reference evidence="2" key="1">
    <citation type="journal article" date="2020" name="Nature">
        <title>Giant virus diversity and host interactions through global metagenomics.</title>
        <authorList>
            <person name="Schulz F."/>
            <person name="Roux S."/>
            <person name="Paez-Espino D."/>
            <person name="Jungbluth S."/>
            <person name="Walsh D.A."/>
            <person name="Denef V.J."/>
            <person name="McMahon K.D."/>
            <person name="Konstantinidis K.T."/>
            <person name="Eloe-Fadrosh E.A."/>
            <person name="Kyrpides N.C."/>
            <person name="Woyke T."/>
        </authorList>
    </citation>
    <scope>NUCLEOTIDE SEQUENCE</scope>
    <source>
        <strain evidence="2">GVMAG-M-3300009161-34</strain>
    </source>
</reference>
<dbReference type="EMBL" id="MN738962">
    <property type="protein sequence ID" value="QHT33275.1"/>
    <property type="molecule type" value="Genomic_DNA"/>
</dbReference>
<sequence length="67" mass="7698">MNGAPMLYKNGVGQYDTNNNLIKEFECKYDCIKSLAISDKTLTKALTKNIPYNGHYYKEIGEKLKMM</sequence>
<protein>
    <recommendedName>
        <fullName evidence="1">Nuclease-associated modular DNA-binding 1 domain-containing protein</fullName>
    </recommendedName>
</protein>
<name>A0A6C0F1I6_9ZZZZ</name>
<evidence type="ECO:0000313" key="2">
    <source>
        <dbReference type="EMBL" id="QHT33275.1"/>
    </source>
</evidence>
<dbReference type="InterPro" id="IPR010896">
    <property type="entry name" value="NUMOD1"/>
</dbReference>